<evidence type="ECO:0000313" key="2">
    <source>
        <dbReference type="Proteomes" id="UP000252085"/>
    </source>
</evidence>
<name>A0A367RB82_NOSPU</name>
<dbReference type="EMBL" id="LXQE01000160">
    <property type="protein sequence ID" value="RCJ33349.1"/>
    <property type="molecule type" value="Genomic_DNA"/>
</dbReference>
<evidence type="ECO:0000313" key="1">
    <source>
        <dbReference type="EMBL" id="RCJ33349.1"/>
    </source>
</evidence>
<organism evidence="1 2">
    <name type="scientific">Nostoc punctiforme NIES-2108</name>
    <dbReference type="NCBI Taxonomy" id="1356359"/>
    <lineage>
        <taxon>Bacteria</taxon>
        <taxon>Bacillati</taxon>
        <taxon>Cyanobacteriota</taxon>
        <taxon>Cyanophyceae</taxon>
        <taxon>Nostocales</taxon>
        <taxon>Nostocaceae</taxon>
        <taxon>Nostoc</taxon>
    </lineage>
</organism>
<comment type="caution">
    <text evidence="1">The sequence shown here is derived from an EMBL/GenBank/DDBJ whole genome shotgun (WGS) entry which is preliminary data.</text>
</comment>
<sequence>MKPIVQRVKNSLGKFNLFKKQRLNCSSEQQEDFPVEFVALCLIVPASALKNVGENDPINISDIEKLIDNASYFLCTHIDEADYIWKLLQTTNEDIKTINEQREVYIRINISDGEEMIGKKIPYILKRNLPPYGAANIIKLACLKYLSVSGLEKFNRV</sequence>
<proteinExistence type="predicted"/>
<reference evidence="1 2" key="1">
    <citation type="submission" date="2016-04" db="EMBL/GenBank/DDBJ databases">
        <authorList>
            <person name="Evans L.H."/>
            <person name="Alamgir A."/>
            <person name="Owens N."/>
            <person name="Weber N.D."/>
            <person name="Virtaneva K."/>
            <person name="Barbian K."/>
            <person name="Babar A."/>
            <person name="Rosenke K."/>
        </authorList>
    </citation>
    <scope>NUCLEOTIDE SEQUENCE [LARGE SCALE GENOMIC DNA]</scope>
    <source>
        <strain evidence="1">NIES-2108</strain>
    </source>
</reference>
<protein>
    <submittedName>
        <fullName evidence="1">Uncharacterized protein</fullName>
    </submittedName>
</protein>
<dbReference type="AlphaFoldDB" id="A0A367RB82"/>
<dbReference type="Proteomes" id="UP000252085">
    <property type="component" value="Unassembled WGS sequence"/>
</dbReference>
<accession>A0A367RB82</accession>
<gene>
    <name evidence="1" type="ORF">A6769_25585</name>
</gene>